<dbReference type="Gene3D" id="3.60.40.10">
    <property type="entry name" value="PPM-type phosphatase domain"/>
    <property type="match status" value="1"/>
</dbReference>
<reference evidence="3" key="1">
    <citation type="journal article" date="2019" name="Int. J. Syst. Evol. Microbiol.">
        <title>Halobacteriovorax valvorus sp. nov., a novel prokaryotic predator isolated from coastal seawater of China.</title>
        <authorList>
            <person name="Chen M.-X."/>
        </authorList>
    </citation>
    <scope>NUCLEOTIDE SEQUENCE [LARGE SCALE GENOMIC DNA]</scope>
    <source>
        <strain evidence="3">BL9</strain>
    </source>
</reference>
<protein>
    <submittedName>
        <fullName evidence="2">Stp1/IreP family PP2C-type Ser/Thr phosphatase</fullName>
    </submittedName>
</protein>
<sequence>MNTICAGVSDIGRKRETNQDSIYISNNTKLYIVADGMGGHSGGELASTMAIKYLAEKVKDKINSQPQEELGQVLQESVLYANNKIKAYADSEPALKGMGTTVVSLLFDDESAKIANVGDSRAYVISNGQIFQLTKDHSVIQEKINYGIYTRDQAAKDPNKNYLSRTVGFEEDIEVDIYDYRPQKGDIFLLCSDGLHGKLSDEDILFIIKDMIDNTDDVTHQKLHDCVQTLIRQANEHGGQDNISIILTVVN</sequence>
<evidence type="ECO:0000313" key="3">
    <source>
        <dbReference type="Proteomes" id="UP000443582"/>
    </source>
</evidence>
<gene>
    <name evidence="2" type="ORF">DAY19_11180</name>
</gene>
<evidence type="ECO:0000259" key="1">
    <source>
        <dbReference type="PROSITE" id="PS51746"/>
    </source>
</evidence>
<dbReference type="SMART" id="SM00332">
    <property type="entry name" value="PP2Cc"/>
    <property type="match status" value="1"/>
</dbReference>
<dbReference type="Pfam" id="PF13672">
    <property type="entry name" value="PP2C_2"/>
    <property type="match status" value="1"/>
</dbReference>
<dbReference type="SMART" id="SM00331">
    <property type="entry name" value="PP2C_SIG"/>
    <property type="match status" value="1"/>
</dbReference>
<evidence type="ECO:0000313" key="2">
    <source>
        <dbReference type="EMBL" id="RZF20542.1"/>
    </source>
</evidence>
<dbReference type="CDD" id="cd00143">
    <property type="entry name" value="PP2Cc"/>
    <property type="match status" value="1"/>
</dbReference>
<feature type="domain" description="PPM-type phosphatase" evidence="1">
    <location>
        <begin position="4"/>
        <end position="250"/>
    </location>
</feature>
<accession>A0ABY0IGR5</accession>
<dbReference type="RefSeq" id="WP_115362459.1">
    <property type="nucleotide sequence ID" value="NZ_QDKL01000003.1"/>
</dbReference>
<dbReference type="SUPFAM" id="SSF81606">
    <property type="entry name" value="PP2C-like"/>
    <property type="match status" value="1"/>
</dbReference>
<keyword evidence="3" id="KW-1185">Reference proteome</keyword>
<dbReference type="PROSITE" id="PS51746">
    <property type="entry name" value="PPM_2"/>
    <property type="match status" value="1"/>
</dbReference>
<organism evidence="2 3">
    <name type="scientific">Halobacteriovorax vibrionivorans</name>
    <dbReference type="NCBI Taxonomy" id="2152716"/>
    <lineage>
        <taxon>Bacteria</taxon>
        <taxon>Pseudomonadati</taxon>
        <taxon>Bdellovibrionota</taxon>
        <taxon>Bacteriovoracia</taxon>
        <taxon>Bacteriovoracales</taxon>
        <taxon>Halobacteriovoraceae</taxon>
        <taxon>Halobacteriovorax</taxon>
    </lineage>
</organism>
<dbReference type="InterPro" id="IPR001932">
    <property type="entry name" value="PPM-type_phosphatase-like_dom"/>
</dbReference>
<dbReference type="Proteomes" id="UP000443582">
    <property type="component" value="Unassembled WGS sequence"/>
</dbReference>
<comment type="caution">
    <text evidence="2">The sequence shown here is derived from an EMBL/GenBank/DDBJ whole genome shotgun (WGS) entry which is preliminary data.</text>
</comment>
<proteinExistence type="predicted"/>
<dbReference type="EMBL" id="QDKL01000003">
    <property type="protein sequence ID" value="RZF20542.1"/>
    <property type="molecule type" value="Genomic_DNA"/>
</dbReference>
<name>A0ABY0IGR5_9BACT</name>
<dbReference type="NCBIfam" id="NF033484">
    <property type="entry name" value="Stp1_PP2C_phos"/>
    <property type="match status" value="1"/>
</dbReference>
<dbReference type="PANTHER" id="PTHR47992">
    <property type="entry name" value="PROTEIN PHOSPHATASE"/>
    <property type="match status" value="1"/>
</dbReference>
<dbReference type="InterPro" id="IPR036457">
    <property type="entry name" value="PPM-type-like_dom_sf"/>
</dbReference>
<dbReference type="InterPro" id="IPR015655">
    <property type="entry name" value="PP2C"/>
</dbReference>